<dbReference type="AlphaFoldDB" id="A0A0L9T6X9"/>
<proteinExistence type="predicted"/>
<name>A0A0L9T6X9_PHAAN</name>
<sequence length="149" mass="17138">MASSNRPSGESKGKEVETARGSDPSSWISDDEARERFLDGRVKIVVPPKYLNLSMFEREDFQFPRWLETLELSTFVQMKGDWYPDLAISLSVICCFCEEDSVNSSGSTLAVNEERTNFFPETNFERFATDQFRILIEKVNQLERKFGDA</sequence>
<reference evidence="3" key="1">
    <citation type="journal article" date="2015" name="Proc. Natl. Acad. Sci. U.S.A.">
        <title>Genome sequencing of adzuki bean (Vigna angularis) provides insight into high starch and low fat accumulation and domestication.</title>
        <authorList>
            <person name="Yang K."/>
            <person name="Tian Z."/>
            <person name="Chen C."/>
            <person name="Luo L."/>
            <person name="Zhao B."/>
            <person name="Wang Z."/>
            <person name="Yu L."/>
            <person name="Li Y."/>
            <person name="Sun Y."/>
            <person name="Li W."/>
            <person name="Chen Y."/>
            <person name="Li Y."/>
            <person name="Zhang Y."/>
            <person name="Ai D."/>
            <person name="Zhao J."/>
            <person name="Shang C."/>
            <person name="Ma Y."/>
            <person name="Wu B."/>
            <person name="Wang M."/>
            <person name="Gao L."/>
            <person name="Sun D."/>
            <person name="Zhang P."/>
            <person name="Guo F."/>
            <person name="Wang W."/>
            <person name="Li Y."/>
            <person name="Wang J."/>
            <person name="Varshney R.K."/>
            <person name="Wang J."/>
            <person name="Ling H.Q."/>
            <person name="Wan P."/>
        </authorList>
    </citation>
    <scope>NUCLEOTIDE SEQUENCE</scope>
    <source>
        <strain evidence="3">cv. Jingnong 6</strain>
    </source>
</reference>
<evidence type="ECO:0000256" key="1">
    <source>
        <dbReference type="SAM" id="MobiDB-lite"/>
    </source>
</evidence>
<dbReference type="Proteomes" id="UP000053144">
    <property type="component" value="Unassembled WGS sequence"/>
</dbReference>
<accession>A0A0L9T6X9</accession>
<evidence type="ECO:0000313" key="3">
    <source>
        <dbReference type="Proteomes" id="UP000053144"/>
    </source>
</evidence>
<dbReference type="EMBL" id="KQ258313">
    <property type="protein sequence ID" value="KOM26333.1"/>
    <property type="molecule type" value="Genomic_DNA"/>
</dbReference>
<gene>
    <name evidence="2" type="ORF">LR48_Vigan252s004500</name>
</gene>
<dbReference type="Gramene" id="KOM26333">
    <property type="protein sequence ID" value="KOM26333"/>
    <property type="gene ID" value="LR48_Vigan252s004500"/>
</dbReference>
<protein>
    <submittedName>
        <fullName evidence="2">Uncharacterized protein</fullName>
    </submittedName>
</protein>
<feature type="compositionally biased region" description="Basic and acidic residues" evidence="1">
    <location>
        <begin position="9"/>
        <end position="20"/>
    </location>
</feature>
<organism evidence="2 3">
    <name type="scientific">Phaseolus angularis</name>
    <name type="common">Azuki bean</name>
    <name type="synonym">Vigna angularis</name>
    <dbReference type="NCBI Taxonomy" id="3914"/>
    <lineage>
        <taxon>Eukaryota</taxon>
        <taxon>Viridiplantae</taxon>
        <taxon>Streptophyta</taxon>
        <taxon>Embryophyta</taxon>
        <taxon>Tracheophyta</taxon>
        <taxon>Spermatophyta</taxon>
        <taxon>Magnoliopsida</taxon>
        <taxon>eudicotyledons</taxon>
        <taxon>Gunneridae</taxon>
        <taxon>Pentapetalae</taxon>
        <taxon>rosids</taxon>
        <taxon>fabids</taxon>
        <taxon>Fabales</taxon>
        <taxon>Fabaceae</taxon>
        <taxon>Papilionoideae</taxon>
        <taxon>50 kb inversion clade</taxon>
        <taxon>NPAAA clade</taxon>
        <taxon>indigoferoid/millettioid clade</taxon>
        <taxon>Phaseoleae</taxon>
        <taxon>Vigna</taxon>
    </lineage>
</organism>
<evidence type="ECO:0000313" key="2">
    <source>
        <dbReference type="EMBL" id="KOM26333.1"/>
    </source>
</evidence>
<feature type="region of interest" description="Disordered" evidence="1">
    <location>
        <begin position="1"/>
        <end position="28"/>
    </location>
</feature>